<dbReference type="EMBL" id="BOMM01000029">
    <property type="protein sequence ID" value="GIE11480.1"/>
    <property type="molecule type" value="Genomic_DNA"/>
</dbReference>
<dbReference type="RefSeq" id="WP_203818006.1">
    <property type="nucleotide sequence ID" value="NZ_BAAABP010000058.1"/>
</dbReference>
<keyword evidence="3" id="KW-1185">Reference proteome</keyword>
<reference evidence="2" key="1">
    <citation type="submission" date="2021-01" db="EMBL/GenBank/DDBJ databases">
        <title>Whole genome shotgun sequence of Actinoplanes ferrugineus NBRC 15555.</title>
        <authorList>
            <person name="Komaki H."/>
            <person name="Tamura T."/>
        </authorList>
    </citation>
    <scope>NUCLEOTIDE SEQUENCE</scope>
    <source>
        <strain evidence="2">NBRC 15555</strain>
    </source>
</reference>
<organism evidence="2 3">
    <name type="scientific">Paractinoplanes ferrugineus</name>
    <dbReference type="NCBI Taxonomy" id="113564"/>
    <lineage>
        <taxon>Bacteria</taxon>
        <taxon>Bacillati</taxon>
        <taxon>Actinomycetota</taxon>
        <taxon>Actinomycetes</taxon>
        <taxon>Micromonosporales</taxon>
        <taxon>Micromonosporaceae</taxon>
        <taxon>Paractinoplanes</taxon>
    </lineage>
</organism>
<evidence type="ECO:0000256" key="1">
    <source>
        <dbReference type="SAM" id="MobiDB-lite"/>
    </source>
</evidence>
<dbReference type="AlphaFoldDB" id="A0A919IZV9"/>
<name>A0A919IZV9_9ACTN</name>
<feature type="region of interest" description="Disordered" evidence="1">
    <location>
        <begin position="32"/>
        <end position="64"/>
    </location>
</feature>
<proteinExistence type="predicted"/>
<accession>A0A919IZV9</accession>
<sequence>MLIHSDLMLDLVNSRRRELIAESERRHLLAGAGEARRARKGPAVRGRPAGNLASCETSAAVPAR</sequence>
<protein>
    <submittedName>
        <fullName evidence="2">Uncharacterized protein</fullName>
    </submittedName>
</protein>
<gene>
    <name evidence="2" type="ORF">Afe05nite_33200</name>
</gene>
<dbReference type="Proteomes" id="UP000598174">
    <property type="component" value="Unassembled WGS sequence"/>
</dbReference>
<evidence type="ECO:0000313" key="3">
    <source>
        <dbReference type="Proteomes" id="UP000598174"/>
    </source>
</evidence>
<evidence type="ECO:0000313" key="2">
    <source>
        <dbReference type="EMBL" id="GIE11480.1"/>
    </source>
</evidence>
<comment type="caution">
    <text evidence="2">The sequence shown here is derived from an EMBL/GenBank/DDBJ whole genome shotgun (WGS) entry which is preliminary data.</text>
</comment>